<dbReference type="RefSeq" id="WP_096465122.1">
    <property type="nucleotide sequence ID" value="NZ_AP017312.1"/>
</dbReference>
<dbReference type="Proteomes" id="UP000217696">
    <property type="component" value="Chromosome"/>
</dbReference>
<keyword evidence="2" id="KW-1185">Reference proteome</keyword>
<protein>
    <submittedName>
        <fullName evidence="1">Uncharacterized protein</fullName>
    </submittedName>
</protein>
<dbReference type="OrthoDB" id="3078218at2"/>
<dbReference type="NCBIfam" id="TIGR01603">
    <property type="entry name" value="maj_tail_phi13"/>
    <property type="match status" value="1"/>
</dbReference>
<dbReference type="Pfam" id="PF04630">
    <property type="entry name" value="Phage_TTP_1"/>
    <property type="match status" value="1"/>
</dbReference>
<evidence type="ECO:0000313" key="2">
    <source>
        <dbReference type="Proteomes" id="UP000217696"/>
    </source>
</evidence>
<organism evidence="1 2">
    <name type="scientific">Aneurinibacillus soli</name>
    <dbReference type="NCBI Taxonomy" id="1500254"/>
    <lineage>
        <taxon>Bacteria</taxon>
        <taxon>Bacillati</taxon>
        <taxon>Bacillota</taxon>
        <taxon>Bacilli</taxon>
        <taxon>Bacillales</taxon>
        <taxon>Paenibacillaceae</taxon>
        <taxon>Aneurinibacillus group</taxon>
        <taxon>Aneurinibacillus</taxon>
    </lineage>
</organism>
<name>A0A0U5AV74_9BACL</name>
<reference evidence="1 2" key="1">
    <citation type="submission" date="2015-12" db="EMBL/GenBank/DDBJ databases">
        <title>Genome sequence of Aneurinibacillus soli.</title>
        <authorList>
            <person name="Lee J.S."/>
            <person name="Lee K.C."/>
            <person name="Kim K.K."/>
            <person name="Lee B.W."/>
        </authorList>
    </citation>
    <scope>NUCLEOTIDE SEQUENCE [LARGE SCALE GENOMIC DNA]</scope>
    <source>
        <strain evidence="1 2">CB4</strain>
    </source>
</reference>
<dbReference type="KEGG" id="asoc:CB4_01807"/>
<dbReference type="EMBL" id="AP017312">
    <property type="protein sequence ID" value="BAU27633.1"/>
    <property type="molecule type" value="Genomic_DNA"/>
</dbReference>
<proteinExistence type="predicted"/>
<accession>A0A0U5AV74</accession>
<evidence type="ECO:0000313" key="1">
    <source>
        <dbReference type="EMBL" id="BAU27633.1"/>
    </source>
</evidence>
<dbReference type="AlphaFoldDB" id="A0A0U5AV74"/>
<dbReference type="InterPro" id="IPR006724">
    <property type="entry name" value="Phage_TTP"/>
</dbReference>
<gene>
    <name evidence="1" type="ORF">CB4_01807</name>
</gene>
<sequence>MAGVQIGLKDLYFALLVADDNTGTVYETPEKIAGAINAKIKPKSNTETLYADDGPSETATALGEIEVEIEVKDLPLAVQAKLFGHKLEKGVLIKSADDTAPYVALGFRSKKSNGNYRFVWMYKGKFELPEQEYQTGEDKPKFQTPKAKATFIKREFDNAWQAIGDEDETGFTAKATWFTEVYEKPAA</sequence>
<dbReference type="InterPro" id="IPR006490">
    <property type="entry name" value="Maj_tail_phi13"/>
</dbReference>